<accession>A0A940DXI9</accession>
<evidence type="ECO:0000313" key="2">
    <source>
        <dbReference type="EMBL" id="MBO8483963.1"/>
    </source>
</evidence>
<comment type="caution">
    <text evidence="2">The sequence shown here is derived from an EMBL/GenBank/DDBJ whole genome shotgun (WGS) entry which is preliminary data.</text>
</comment>
<feature type="compositionally biased region" description="Basic and acidic residues" evidence="1">
    <location>
        <begin position="90"/>
        <end position="104"/>
    </location>
</feature>
<dbReference type="EMBL" id="JADILV010000050">
    <property type="protein sequence ID" value="MBO8483963.1"/>
    <property type="molecule type" value="Genomic_DNA"/>
</dbReference>
<evidence type="ECO:0000256" key="1">
    <source>
        <dbReference type="SAM" id="MobiDB-lite"/>
    </source>
</evidence>
<protein>
    <submittedName>
        <fullName evidence="2">Uncharacterized protein</fullName>
    </submittedName>
</protein>
<name>A0A940DXI9_9BACT</name>
<dbReference type="Proteomes" id="UP000725002">
    <property type="component" value="Unassembled WGS sequence"/>
</dbReference>
<gene>
    <name evidence="2" type="ORF">IAB75_07615</name>
</gene>
<proteinExistence type="predicted"/>
<reference evidence="2" key="2">
    <citation type="journal article" date="2021" name="PeerJ">
        <title>Extensive microbial diversity within the chicken gut microbiome revealed by metagenomics and culture.</title>
        <authorList>
            <person name="Gilroy R."/>
            <person name="Ravi A."/>
            <person name="Getino M."/>
            <person name="Pursley I."/>
            <person name="Horton D.L."/>
            <person name="Alikhan N.F."/>
            <person name="Baker D."/>
            <person name="Gharbi K."/>
            <person name="Hall N."/>
            <person name="Watson M."/>
            <person name="Adriaenssens E.M."/>
            <person name="Foster-Nyarko E."/>
            <person name="Jarju S."/>
            <person name="Secka A."/>
            <person name="Antonio M."/>
            <person name="Oren A."/>
            <person name="Chaudhuri R.R."/>
            <person name="La Ragione R."/>
            <person name="Hildebrand F."/>
            <person name="Pallen M.J."/>
        </authorList>
    </citation>
    <scope>NUCLEOTIDE SEQUENCE</scope>
    <source>
        <strain evidence="2">G3-8215</strain>
    </source>
</reference>
<evidence type="ECO:0000313" key="3">
    <source>
        <dbReference type="Proteomes" id="UP000725002"/>
    </source>
</evidence>
<sequence length="137" mass="15459">MDKFSNSALLASARRRISLDKEGTSPLLDEYRQQLHDILYGETGPLEAERILHENAFIFHEAAAIEKDPEKARLYRLAGHLTKIALQQNRKREAAPLKHTDKRIPGTPSSLVLSTEHEHISSNYAVSAVYLCRLIAN</sequence>
<reference evidence="2" key="1">
    <citation type="submission" date="2020-10" db="EMBL/GenBank/DDBJ databases">
        <authorList>
            <person name="Gilroy R."/>
        </authorList>
    </citation>
    <scope>NUCLEOTIDE SEQUENCE</scope>
    <source>
        <strain evidence="2">G3-8215</strain>
    </source>
</reference>
<organism evidence="2 3">
    <name type="scientific">Candidatus Cryptobacteroides avicola</name>
    <dbReference type="NCBI Taxonomy" id="2840757"/>
    <lineage>
        <taxon>Bacteria</taxon>
        <taxon>Pseudomonadati</taxon>
        <taxon>Bacteroidota</taxon>
        <taxon>Bacteroidia</taxon>
        <taxon>Bacteroidales</taxon>
        <taxon>Candidatus Cryptobacteroides</taxon>
    </lineage>
</organism>
<feature type="region of interest" description="Disordered" evidence="1">
    <location>
        <begin position="90"/>
        <end position="109"/>
    </location>
</feature>
<dbReference type="AlphaFoldDB" id="A0A940DXI9"/>